<name>A0A2T2WX45_9FIRM</name>
<accession>A0A2T2WX45</accession>
<feature type="transmembrane region" description="Helical" evidence="1">
    <location>
        <begin position="86"/>
        <end position="105"/>
    </location>
</feature>
<dbReference type="EMBL" id="PXYT01000032">
    <property type="protein sequence ID" value="PSR26803.1"/>
    <property type="molecule type" value="Genomic_DNA"/>
</dbReference>
<evidence type="ECO:0000256" key="1">
    <source>
        <dbReference type="SAM" id="Phobius"/>
    </source>
</evidence>
<proteinExistence type="predicted"/>
<keyword evidence="1" id="KW-1133">Transmembrane helix</keyword>
<gene>
    <name evidence="2" type="ORF">C7B43_12970</name>
</gene>
<feature type="transmembrane region" description="Helical" evidence="1">
    <location>
        <begin position="61"/>
        <end position="80"/>
    </location>
</feature>
<comment type="caution">
    <text evidence="2">The sequence shown here is derived from an EMBL/GenBank/DDBJ whole genome shotgun (WGS) entry which is preliminary data.</text>
</comment>
<dbReference type="InterPro" id="IPR007165">
    <property type="entry name" value="Phage_holin_4_2"/>
</dbReference>
<dbReference type="Pfam" id="PF04020">
    <property type="entry name" value="Phage_holin_4_2"/>
    <property type="match status" value="1"/>
</dbReference>
<dbReference type="PANTHER" id="PTHR37309:SF1">
    <property type="entry name" value="SLR0284 PROTEIN"/>
    <property type="match status" value="1"/>
</dbReference>
<keyword evidence="1" id="KW-0472">Membrane</keyword>
<organism evidence="2 3">
    <name type="scientific">Sulfobacillus benefaciens</name>
    <dbReference type="NCBI Taxonomy" id="453960"/>
    <lineage>
        <taxon>Bacteria</taxon>
        <taxon>Bacillati</taxon>
        <taxon>Bacillota</taxon>
        <taxon>Clostridia</taxon>
        <taxon>Eubacteriales</taxon>
        <taxon>Clostridiales Family XVII. Incertae Sedis</taxon>
        <taxon>Sulfobacillus</taxon>
    </lineage>
</organism>
<dbReference type="Proteomes" id="UP000242699">
    <property type="component" value="Unassembled WGS sequence"/>
</dbReference>
<keyword evidence="1" id="KW-0812">Transmembrane</keyword>
<feature type="transmembrane region" description="Helical" evidence="1">
    <location>
        <begin position="30"/>
        <end position="49"/>
    </location>
</feature>
<feature type="transmembrane region" description="Helical" evidence="1">
    <location>
        <begin position="7"/>
        <end position="24"/>
    </location>
</feature>
<reference evidence="2 3" key="1">
    <citation type="journal article" date="2014" name="BMC Genomics">
        <title>Comparison of environmental and isolate Sulfobacillus genomes reveals diverse carbon, sulfur, nitrogen, and hydrogen metabolisms.</title>
        <authorList>
            <person name="Justice N.B."/>
            <person name="Norman A."/>
            <person name="Brown C.T."/>
            <person name="Singh A."/>
            <person name="Thomas B.C."/>
            <person name="Banfield J.F."/>
        </authorList>
    </citation>
    <scope>NUCLEOTIDE SEQUENCE [LARGE SCALE GENOMIC DNA]</scope>
    <source>
        <strain evidence="2">AMDSBA1</strain>
    </source>
</reference>
<sequence length="110" mass="11731">MSWIGMIVRFVVAALVLMVMGYIVPGFSHLGFWSALLAALVIALAGYIIEAIFGKSISPYGRGLVGFLVSAVVIYFTQFLVPAMHVSILGALIAAFVIGLVDLFIPTAVR</sequence>
<dbReference type="PANTHER" id="PTHR37309">
    <property type="entry name" value="SLR0284 PROTEIN"/>
    <property type="match status" value="1"/>
</dbReference>
<evidence type="ECO:0000313" key="2">
    <source>
        <dbReference type="EMBL" id="PSR26803.1"/>
    </source>
</evidence>
<evidence type="ECO:0008006" key="4">
    <source>
        <dbReference type="Google" id="ProtNLM"/>
    </source>
</evidence>
<dbReference type="AlphaFoldDB" id="A0A2T2WX45"/>
<evidence type="ECO:0000313" key="3">
    <source>
        <dbReference type="Proteomes" id="UP000242699"/>
    </source>
</evidence>
<protein>
    <recommendedName>
        <fullName evidence="4">Phage holin family protein</fullName>
    </recommendedName>
</protein>